<dbReference type="OrthoDB" id="9045030at2759"/>
<proteinExistence type="predicted"/>
<feature type="region of interest" description="Disordered" evidence="1">
    <location>
        <begin position="110"/>
        <end position="134"/>
    </location>
</feature>
<dbReference type="Gene3D" id="1.20.1440.80">
    <property type="entry name" value="Gap junction channel protein cysteine-rich domain"/>
    <property type="match status" value="2"/>
</dbReference>
<organism evidence="3 4">
    <name type="scientific">Pogona vitticeps</name>
    <name type="common">central bearded dragon</name>
    <dbReference type="NCBI Taxonomy" id="103695"/>
    <lineage>
        <taxon>Eukaryota</taxon>
        <taxon>Metazoa</taxon>
        <taxon>Chordata</taxon>
        <taxon>Craniata</taxon>
        <taxon>Vertebrata</taxon>
        <taxon>Euteleostomi</taxon>
        <taxon>Lepidosauria</taxon>
        <taxon>Squamata</taxon>
        <taxon>Bifurcata</taxon>
        <taxon>Unidentata</taxon>
        <taxon>Episquamata</taxon>
        <taxon>Toxicofera</taxon>
        <taxon>Iguania</taxon>
        <taxon>Acrodonta</taxon>
        <taxon>Agamidae</taxon>
        <taxon>Amphibolurinae</taxon>
        <taxon>Pogona</taxon>
    </lineage>
</organism>
<dbReference type="AlphaFoldDB" id="A0A6J0U8L1"/>
<dbReference type="InterPro" id="IPR038359">
    <property type="entry name" value="Connexin_N_sf"/>
</dbReference>
<dbReference type="Proteomes" id="UP001652642">
    <property type="component" value="Chromosome 6"/>
</dbReference>
<protein>
    <submittedName>
        <fullName evidence="4">Uncharacterized protein</fullName>
    </submittedName>
</protein>
<keyword evidence="2" id="KW-0472">Membrane</keyword>
<keyword evidence="2" id="KW-0812">Transmembrane</keyword>
<evidence type="ECO:0000313" key="4">
    <source>
        <dbReference type="RefSeq" id="XP_020654559.2"/>
    </source>
</evidence>
<feature type="transmembrane region" description="Helical" evidence="2">
    <location>
        <begin position="510"/>
        <end position="532"/>
    </location>
</feature>
<gene>
    <name evidence="4" type="primary">LOC110081839</name>
</gene>
<accession>A0A6J0U8L1</accession>
<dbReference type="InParanoid" id="A0A6J0U8L1"/>
<evidence type="ECO:0000256" key="1">
    <source>
        <dbReference type="SAM" id="MobiDB-lite"/>
    </source>
</evidence>
<feature type="transmembrane region" description="Helical" evidence="2">
    <location>
        <begin position="87"/>
        <end position="105"/>
    </location>
</feature>
<dbReference type="RefSeq" id="XP_020654559.2">
    <property type="nucleotide sequence ID" value="XM_020798900.2"/>
</dbReference>
<feature type="compositionally biased region" description="Basic and acidic residues" evidence="1">
    <location>
        <begin position="116"/>
        <end position="128"/>
    </location>
</feature>
<evidence type="ECO:0000313" key="3">
    <source>
        <dbReference type="Proteomes" id="UP001652642"/>
    </source>
</evidence>
<feature type="transmembrane region" description="Helical" evidence="2">
    <location>
        <begin position="568"/>
        <end position="589"/>
    </location>
</feature>
<dbReference type="KEGG" id="pvt:110081839"/>
<name>A0A6J0U8L1_9SAUR</name>
<sequence>MSIILSGLIHIFRPLLSSLSGALDCKGLGPWYFLLGLRIVAIFFSNGPWDSVREDVACNFVAPIEDRSRFFCLAVCHNQRFPVSISSTWGLVFLALLLLVGLMRLTRPKKKKKKENGRETEKRDKDKGLAIVETSPPGAGTDFSHVYWVGRRGLPRRYGNNAYPHHHMHHIHHPHYSGWHHWDDWPGAPLAHTAGGHGAEIGVVPCDAGGYGMPVHAEHMGQPKMPDHCYAMPEPQMGTCPTDNRRMKMPTHCTGTDEYGMHMHQSPMRQNHVAPHSGEKGQYSAPTKCIPVPINSSPYISKMPPHCQTNEEHGETIQPEEYGAVKCPDYAYNAGTRTRYTSQGKTGPRYCEDGQYSMASKCTPDTEGSMEQLAVPPQLDDNANMAIKRRAVQGNKMHTKHHRNLDAAGRSDMGYGSNTCTQPWMAGDSNCRPTGGKNIMTGPTVATVCCHDDAACAYADPCHMAPQYEPPCAPCCDAECTHDRHRHRETHSGPQEIAKSSITNICGVPLFDIWVGLLLAMEISFLCVVILFQMPTLLGKTWICSPGAVSCPPVVECTVKARAEKRVALWGLAFTAILFIIACSGYFNLRFCWNKRCRRMCGETEEASNEDCPEDTEEQDGEEGSDEENKEGV</sequence>
<feature type="region of interest" description="Disordered" evidence="1">
    <location>
        <begin position="604"/>
        <end position="633"/>
    </location>
</feature>
<keyword evidence="2" id="KW-1133">Transmembrane helix</keyword>
<evidence type="ECO:0000256" key="2">
    <source>
        <dbReference type="SAM" id="Phobius"/>
    </source>
</evidence>
<dbReference type="GeneID" id="110081839"/>
<keyword evidence="3" id="KW-1185">Reference proteome</keyword>
<reference evidence="4" key="1">
    <citation type="submission" date="2025-08" db="UniProtKB">
        <authorList>
            <consortium name="RefSeq"/>
        </authorList>
    </citation>
    <scope>IDENTIFICATION</scope>
</reference>